<dbReference type="Proteomes" id="UP000030758">
    <property type="component" value="Unassembled WGS sequence"/>
</dbReference>
<sequence>MKVIRDQLIDLDQFPHTRCSKDNSVTVGWTMWAHDKEEDNLESSEKENRVMVISLIETGAGAYMGAISTTSRIVASMTGCGR</sequence>
<dbReference type="Proteomes" id="UP000030764">
    <property type="component" value="Unassembled WGS sequence"/>
</dbReference>
<dbReference type="EMBL" id="KL363184">
    <property type="protein sequence ID" value="KFD58366.1"/>
    <property type="molecule type" value="Genomic_DNA"/>
</dbReference>
<dbReference type="EMBL" id="KL367630">
    <property type="protein sequence ID" value="KFD61230.1"/>
    <property type="molecule type" value="Genomic_DNA"/>
</dbReference>
<protein>
    <submittedName>
        <fullName evidence="1">Uncharacterized protein</fullName>
    </submittedName>
</protein>
<dbReference type="AlphaFoldDB" id="A0A085MMC0"/>
<name>A0A085MMC0_9BILA</name>
<organism evidence="1 3">
    <name type="scientific">Trichuris suis</name>
    <name type="common">pig whipworm</name>
    <dbReference type="NCBI Taxonomy" id="68888"/>
    <lineage>
        <taxon>Eukaryota</taxon>
        <taxon>Metazoa</taxon>
        <taxon>Ecdysozoa</taxon>
        <taxon>Nematoda</taxon>
        <taxon>Enoplea</taxon>
        <taxon>Dorylaimia</taxon>
        <taxon>Trichinellida</taxon>
        <taxon>Trichuridae</taxon>
        <taxon>Trichuris</taxon>
    </lineage>
</organism>
<evidence type="ECO:0000313" key="2">
    <source>
        <dbReference type="EMBL" id="KFD61230.1"/>
    </source>
</evidence>
<keyword evidence="3" id="KW-1185">Reference proteome</keyword>
<gene>
    <name evidence="1" type="ORF">M513_00592</name>
    <name evidence="2" type="ORF">M514_00592</name>
</gene>
<reference evidence="1 3" key="1">
    <citation type="journal article" date="2014" name="Nat. Genet.">
        <title>Genome and transcriptome of the porcine whipworm Trichuris suis.</title>
        <authorList>
            <person name="Jex A.R."/>
            <person name="Nejsum P."/>
            <person name="Schwarz E.M."/>
            <person name="Hu L."/>
            <person name="Young N.D."/>
            <person name="Hall R.S."/>
            <person name="Korhonen P.K."/>
            <person name="Liao S."/>
            <person name="Thamsborg S."/>
            <person name="Xia J."/>
            <person name="Xu P."/>
            <person name="Wang S."/>
            <person name="Scheerlinck J.P."/>
            <person name="Hofmann A."/>
            <person name="Sternberg P.W."/>
            <person name="Wang J."/>
            <person name="Gasser R.B."/>
        </authorList>
    </citation>
    <scope>NUCLEOTIDE SEQUENCE [LARGE SCALE GENOMIC DNA]</scope>
    <source>
        <strain evidence="2">DCEP-RM93F</strain>
        <strain evidence="1">DCEP-RM93M</strain>
    </source>
</reference>
<evidence type="ECO:0000313" key="3">
    <source>
        <dbReference type="Proteomes" id="UP000030764"/>
    </source>
</evidence>
<proteinExistence type="predicted"/>
<evidence type="ECO:0000313" key="1">
    <source>
        <dbReference type="EMBL" id="KFD58366.1"/>
    </source>
</evidence>
<accession>A0A085MMC0</accession>